<accession>A0A8J5V821</accession>
<sequence length="221" mass="25081">MLTVICETSSPQIHGYSFSMYKYTRYSAYNDISSMCLLLEPAPALKITYNSKTAFERTVGDRYIMEHARPHSRLFLETPQCHCYKPFHLVHVYVCLIITIYQQVNPAASITVICPVSQNTLLFFSSLQFHIPSATDELQQNDPKAVYIHLGSNPNVLKPLRGDISSVPSLQNPSIRTKFLCNVGSEFILQLALIHNARRTSAQHFFESIGCTLKLCVTERF</sequence>
<dbReference type="EMBL" id="JAAALK010000285">
    <property type="protein sequence ID" value="KAG8064052.1"/>
    <property type="molecule type" value="Genomic_DNA"/>
</dbReference>
<evidence type="ECO:0000313" key="2">
    <source>
        <dbReference type="Proteomes" id="UP000729402"/>
    </source>
</evidence>
<name>A0A8J5V821_ZIZPA</name>
<evidence type="ECO:0000313" key="1">
    <source>
        <dbReference type="EMBL" id="KAG8064052.1"/>
    </source>
</evidence>
<reference evidence="1" key="1">
    <citation type="journal article" date="2021" name="bioRxiv">
        <title>Whole Genome Assembly and Annotation of Northern Wild Rice, Zizania palustris L., Supports a Whole Genome Duplication in the Zizania Genus.</title>
        <authorList>
            <person name="Haas M."/>
            <person name="Kono T."/>
            <person name="Macchietto M."/>
            <person name="Millas R."/>
            <person name="McGilp L."/>
            <person name="Shao M."/>
            <person name="Duquette J."/>
            <person name="Hirsch C.N."/>
            <person name="Kimball J."/>
        </authorList>
    </citation>
    <scope>NUCLEOTIDE SEQUENCE</scope>
    <source>
        <tissue evidence="1">Fresh leaf tissue</tissue>
    </source>
</reference>
<organism evidence="1 2">
    <name type="scientific">Zizania palustris</name>
    <name type="common">Northern wild rice</name>
    <dbReference type="NCBI Taxonomy" id="103762"/>
    <lineage>
        <taxon>Eukaryota</taxon>
        <taxon>Viridiplantae</taxon>
        <taxon>Streptophyta</taxon>
        <taxon>Embryophyta</taxon>
        <taxon>Tracheophyta</taxon>
        <taxon>Spermatophyta</taxon>
        <taxon>Magnoliopsida</taxon>
        <taxon>Liliopsida</taxon>
        <taxon>Poales</taxon>
        <taxon>Poaceae</taxon>
        <taxon>BOP clade</taxon>
        <taxon>Oryzoideae</taxon>
        <taxon>Oryzeae</taxon>
        <taxon>Zizaniinae</taxon>
        <taxon>Zizania</taxon>
    </lineage>
</organism>
<dbReference type="OrthoDB" id="717238at2759"/>
<comment type="caution">
    <text evidence="1">The sequence shown here is derived from an EMBL/GenBank/DDBJ whole genome shotgun (WGS) entry which is preliminary data.</text>
</comment>
<reference evidence="1" key="2">
    <citation type="submission" date="2021-02" db="EMBL/GenBank/DDBJ databases">
        <authorList>
            <person name="Kimball J.A."/>
            <person name="Haas M.W."/>
            <person name="Macchietto M."/>
            <person name="Kono T."/>
            <person name="Duquette J."/>
            <person name="Shao M."/>
        </authorList>
    </citation>
    <scope>NUCLEOTIDE SEQUENCE</scope>
    <source>
        <tissue evidence="1">Fresh leaf tissue</tissue>
    </source>
</reference>
<proteinExistence type="predicted"/>
<gene>
    <name evidence="1" type="ORF">GUJ93_ZPchr0004g39881</name>
</gene>
<keyword evidence="2" id="KW-1185">Reference proteome</keyword>
<dbReference type="Proteomes" id="UP000729402">
    <property type="component" value="Unassembled WGS sequence"/>
</dbReference>
<dbReference type="AlphaFoldDB" id="A0A8J5V821"/>
<protein>
    <submittedName>
        <fullName evidence="1">Uncharacterized protein</fullName>
    </submittedName>
</protein>